<dbReference type="Gene3D" id="2.40.50.100">
    <property type="match status" value="1"/>
</dbReference>
<organism evidence="7 8">
    <name type="scientific">Pseudoduganella albidiflava</name>
    <dbReference type="NCBI Taxonomy" id="321983"/>
    <lineage>
        <taxon>Bacteria</taxon>
        <taxon>Pseudomonadati</taxon>
        <taxon>Pseudomonadota</taxon>
        <taxon>Betaproteobacteria</taxon>
        <taxon>Burkholderiales</taxon>
        <taxon>Oxalobacteraceae</taxon>
        <taxon>Telluria group</taxon>
        <taxon>Pseudoduganella</taxon>
    </lineage>
</organism>
<proteinExistence type="inferred from homology"/>
<evidence type="ECO:0000259" key="6">
    <source>
        <dbReference type="Pfam" id="PF25989"/>
    </source>
</evidence>
<dbReference type="InterPro" id="IPR058792">
    <property type="entry name" value="Beta-barrel_RND_2"/>
</dbReference>
<dbReference type="InterPro" id="IPR058625">
    <property type="entry name" value="MdtA-like_BSH"/>
</dbReference>
<accession>A0AA87XQI3</accession>
<dbReference type="AlphaFoldDB" id="A0AA87XQI3"/>
<evidence type="ECO:0000313" key="7">
    <source>
        <dbReference type="EMBL" id="GGY34467.1"/>
    </source>
</evidence>
<dbReference type="PANTHER" id="PTHR30469:SF15">
    <property type="entry name" value="HLYD FAMILY OF SECRETION PROTEINS"/>
    <property type="match status" value="1"/>
</dbReference>
<feature type="signal peptide" evidence="3">
    <location>
        <begin position="1"/>
        <end position="26"/>
    </location>
</feature>
<keyword evidence="3" id="KW-0732">Signal</keyword>
<dbReference type="InterPro" id="IPR058637">
    <property type="entry name" value="YknX-like_C"/>
</dbReference>
<comment type="similarity">
    <text evidence="1">Belongs to the membrane fusion protein (MFP) (TC 8.A.1) family.</text>
</comment>
<reference evidence="7" key="1">
    <citation type="journal article" date="2014" name="Int. J. Syst. Evol. Microbiol.">
        <title>Complete genome sequence of Corynebacterium casei LMG S-19264T (=DSM 44701T), isolated from a smear-ripened cheese.</title>
        <authorList>
            <consortium name="US DOE Joint Genome Institute (JGI-PGF)"/>
            <person name="Walter F."/>
            <person name="Albersmeier A."/>
            <person name="Kalinowski J."/>
            <person name="Ruckert C."/>
        </authorList>
    </citation>
    <scope>NUCLEOTIDE SEQUENCE</scope>
    <source>
        <strain evidence="7">KCTC 12343</strain>
    </source>
</reference>
<dbReference type="Gene3D" id="2.40.420.20">
    <property type="match status" value="1"/>
</dbReference>
<dbReference type="SUPFAM" id="SSF111369">
    <property type="entry name" value="HlyD-like secretion proteins"/>
    <property type="match status" value="1"/>
</dbReference>
<evidence type="ECO:0000313" key="8">
    <source>
        <dbReference type="Proteomes" id="UP000628442"/>
    </source>
</evidence>
<gene>
    <name evidence="7" type="ORF">GCM10007387_15500</name>
</gene>
<dbReference type="Pfam" id="PF25989">
    <property type="entry name" value="YknX_C"/>
    <property type="match status" value="1"/>
</dbReference>
<feature type="domain" description="Multidrug resistance protein MdtA-like barrel-sandwich hybrid" evidence="4">
    <location>
        <begin position="62"/>
        <end position="194"/>
    </location>
</feature>
<reference evidence="7" key="2">
    <citation type="submission" date="2022-12" db="EMBL/GenBank/DDBJ databases">
        <authorList>
            <person name="Sun Q."/>
            <person name="Kim S."/>
        </authorList>
    </citation>
    <scope>NUCLEOTIDE SEQUENCE</scope>
    <source>
        <strain evidence="7">KCTC 12343</strain>
    </source>
</reference>
<protein>
    <submittedName>
        <fullName evidence="7">Resistance-nodulation-cell division (RND) efflux membrane fusion protein</fullName>
    </submittedName>
</protein>
<evidence type="ECO:0000256" key="1">
    <source>
        <dbReference type="ARBA" id="ARBA00009477"/>
    </source>
</evidence>
<feature type="domain" description="YknX-like C-terminal permuted SH3-like" evidence="6">
    <location>
        <begin position="283"/>
        <end position="349"/>
    </location>
</feature>
<evidence type="ECO:0000259" key="5">
    <source>
        <dbReference type="Pfam" id="PF25954"/>
    </source>
</evidence>
<name>A0AA87XQI3_9BURK</name>
<evidence type="ECO:0000256" key="3">
    <source>
        <dbReference type="SAM" id="SignalP"/>
    </source>
</evidence>
<feature type="domain" description="CusB-like beta-barrel" evidence="5">
    <location>
        <begin position="205"/>
        <end position="278"/>
    </location>
</feature>
<evidence type="ECO:0000259" key="4">
    <source>
        <dbReference type="Pfam" id="PF25917"/>
    </source>
</evidence>
<dbReference type="NCBIfam" id="TIGR01730">
    <property type="entry name" value="RND_mfp"/>
    <property type="match status" value="1"/>
</dbReference>
<dbReference type="PROSITE" id="PS51257">
    <property type="entry name" value="PROKAR_LIPOPROTEIN"/>
    <property type="match status" value="1"/>
</dbReference>
<dbReference type="GO" id="GO:0015562">
    <property type="term" value="F:efflux transmembrane transporter activity"/>
    <property type="evidence" value="ECO:0007669"/>
    <property type="project" value="TreeGrafter"/>
</dbReference>
<dbReference type="InterPro" id="IPR006143">
    <property type="entry name" value="RND_pump_MFP"/>
</dbReference>
<evidence type="ECO:0000256" key="2">
    <source>
        <dbReference type="SAM" id="Coils"/>
    </source>
</evidence>
<dbReference type="Pfam" id="PF25917">
    <property type="entry name" value="BSH_RND"/>
    <property type="match status" value="1"/>
</dbReference>
<dbReference type="RefSeq" id="WP_229420837.1">
    <property type="nucleotide sequence ID" value="NZ_BMWV01000003.1"/>
</dbReference>
<feature type="chain" id="PRO_5041739000" evidence="3">
    <location>
        <begin position="27"/>
        <end position="372"/>
    </location>
</feature>
<dbReference type="GO" id="GO:1990281">
    <property type="term" value="C:efflux pump complex"/>
    <property type="evidence" value="ECO:0007669"/>
    <property type="project" value="TreeGrafter"/>
</dbReference>
<comment type="caution">
    <text evidence="7">The sequence shown here is derived from an EMBL/GenBank/DDBJ whole genome shotgun (WGS) entry which is preliminary data.</text>
</comment>
<dbReference type="EMBL" id="BMWV01000003">
    <property type="protein sequence ID" value="GGY34467.1"/>
    <property type="molecule type" value="Genomic_DNA"/>
</dbReference>
<dbReference type="Gene3D" id="2.40.30.170">
    <property type="match status" value="1"/>
</dbReference>
<feature type="coiled-coil region" evidence="2">
    <location>
        <begin position="135"/>
        <end position="162"/>
    </location>
</feature>
<keyword evidence="2" id="KW-0175">Coiled coil</keyword>
<sequence length="372" mass="39253">MQVLKPYLIAAVAVLLAACSEAPEKAADVRPVRAIVLQSSDVDVNAEFSGEVRARYQSQLAFRVPGKIVSRKVDVGTSVRKGQALMQLDPQDLRLGQAQSLATLRAAETTRDLAAADVKRYRELRAQNFVAQAVLDEKESALRAAEAQVDAARAGYREQSNQTGYANLVADMDGVVTQVAAEAGQVVAAGTPVVTVARTDDKEVVFGVPEDRVDALRQMSDVHVRLWAAPGQAVPAKIREVSPVADPATRTYAFKVTLPPTLTQAKLGMTAVVQFASKGQPKIKVPLSALFHERNATSVWVVENGAVKLVPVTVVAADGNELVLGSGVSTGQTVVTAGVHLLKPGQKVRILGADVPRAPVPKGAAPAAEGAR</sequence>
<dbReference type="Proteomes" id="UP000628442">
    <property type="component" value="Unassembled WGS sequence"/>
</dbReference>
<dbReference type="Gene3D" id="1.10.287.470">
    <property type="entry name" value="Helix hairpin bin"/>
    <property type="match status" value="1"/>
</dbReference>
<dbReference type="PANTHER" id="PTHR30469">
    <property type="entry name" value="MULTIDRUG RESISTANCE PROTEIN MDTA"/>
    <property type="match status" value="1"/>
</dbReference>
<dbReference type="Pfam" id="PF25954">
    <property type="entry name" value="Beta-barrel_RND_2"/>
    <property type="match status" value="1"/>
</dbReference>